<dbReference type="EMBL" id="CAJNOK010005776">
    <property type="protein sequence ID" value="CAF0983952.1"/>
    <property type="molecule type" value="Genomic_DNA"/>
</dbReference>
<sequence>MGARSSRPISRFHLAAQEVVDECGNGSVVKHLHVLVTGATSGIDIETARVLACNEASLFDGTGSEQSPSGGSEYQYRVTAATAPVQWIDPRCHL</sequence>
<dbReference type="AlphaFoldDB" id="A0A8S2DQC8"/>
<proteinExistence type="predicted"/>
<gene>
    <name evidence="1" type="ORF">OVA965_LOCUS13729</name>
    <name evidence="2" type="ORF">TMI583_LOCUS13732</name>
</gene>
<accession>A0A8S2DQC8</accession>
<evidence type="ECO:0000313" key="2">
    <source>
        <dbReference type="EMBL" id="CAF3754370.1"/>
    </source>
</evidence>
<comment type="caution">
    <text evidence="1">The sequence shown here is derived from an EMBL/GenBank/DDBJ whole genome shotgun (WGS) entry which is preliminary data.</text>
</comment>
<dbReference type="EMBL" id="CAJOBA010005783">
    <property type="protein sequence ID" value="CAF3754370.1"/>
    <property type="molecule type" value="Genomic_DNA"/>
</dbReference>
<dbReference type="Proteomes" id="UP000682733">
    <property type="component" value="Unassembled WGS sequence"/>
</dbReference>
<evidence type="ECO:0000313" key="1">
    <source>
        <dbReference type="EMBL" id="CAF0983952.1"/>
    </source>
</evidence>
<organism evidence="1 3">
    <name type="scientific">Didymodactylos carnosus</name>
    <dbReference type="NCBI Taxonomy" id="1234261"/>
    <lineage>
        <taxon>Eukaryota</taxon>
        <taxon>Metazoa</taxon>
        <taxon>Spiralia</taxon>
        <taxon>Gnathifera</taxon>
        <taxon>Rotifera</taxon>
        <taxon>Eurotatoria</taxon>
        <taxon>Bdelloidea</taxon>
        <taxon>Philodinida</taxon>
        <taxon>Philodinidae</taxon>
        <taxon>Didymodactylos</taxon>
    </lineage>
</organism>
<protein>
    <submittedName>
        <fullName evidence="1">Uncharacterized protein</fullName>
    </submittedName>
</protein>
<evidence type="ECO:0000313" key="3">
    <source>
        <dbReference type="Proteomes" id="UP000677228"/>
    </source>
</evidence>
<dbReference type="Proteomes" id="UP000677228">
    <property type="component" value="Unassembled WGS sequence"/>
</dbReference>
<name>A0A8S2DQC8_9BILA</name>
<reference evidence="1" key="1">
    <citation type="submission" date="2021-02" db="EMBL/GenBank/DDBJ databases">
        <authorList>
            <person name="Nowell W R."/>
        </authorList>
    </citation>
    <scope>NUCLEOTIDE SEQUENCE</scope>
</reference>